<keyword evidence="8 10" id="KW-0975">Bacterial flagellum</keyword>
<keyword evidence="7 10" id="KW-0472">Membrane</keyword>
<dbReference type="GO" id="GO:0005886">
    <property type="term" value="C:plasma membrane"/>
    <property type="evidence" value="ECO:0007669"/>
    <property type="project" value="UniProtKB-SubCell"/>
</dbReference>
<dbReference type="EMBL" id="CP054140">
    <property type="protein sequence ID" value="QQG66019.1"/>
    <property type="molecule type" value="Genomic_DNA"/>
</dbReference>
<name>A0A7T5VDR3_9BACT</name>
<evidence type="ECO:0000313" key="12">
    <source>
        <dbReference type="Proteomes" id="UP000596092"/>
    </source>
</evidence>
<feature type="transmembrane region" description="Helical" evidence="10">
    <location>
        <begin position="186"/>
        <end position="208"/>
    </location>
</feature>
<evidence type="ECO:0000256" key="5">
    <source>
        <dbReference type="ARBA" id="ARBA00022692"/>
    </source>
</evidence>
<keyword evidence="12" id="KW-1185">Reference proteome</keyword>
<evidence type="ECO:0000313" key="11">
    <source>
        <dbReference type="EMBL" id="QQG66019.1"/>
    </source>
</evidence>
<gene>
    <name evidence="11" type="primary">fliR</name>
    <name evidence="11" type="ORF">HP555_09135</name>
</gene>
<reference evidence="11 12" key="1">
    <citation type="submission" date="2020-05" db="EMBL/GenBank/DDBJ databases">
        <title>Complete genome of Desulfobulbus oligotrophicus.</title>
        <authorList>
            <person name="Podar M."/>
        </authorList>
    </citation>
    <scope>NUCLEOTIDE SEQUENCE [LARGE SCALE GENOMIC DNA]</scope>
    <source>
        <strain evidence="11 12">Prop6</strain>
    </source>
</reference>
<feature type="transmembrane region" description="Helical" evidence="10">
    <location>
        <begin position="42"/>
        <end position="59"/>
    </location>
</feature>
<evidence type="ECO:0000256" key="7">
    <source>
        <dbReference type="ARBA" id="ARBA00023136"/>
    </source>
</evidence>
<evidence type="ECO:0000256" key="3">
    <source>
        <dbReference type="ARBA" id="ARBA00021717"/>
    </source>
</evidence>
<keyword evidence="5 10" id="KW-0812">Transmembrane</keyword>
<keyword evidence="11" id="KW-0969">Cilium</keyword>
<dbReference type="Pfam" id="PF01311">
    <property type="entry name" value="Bac_export_1"/>
    <property type="match status" value="1"/>
</dbReference>
<dbReference type="GO" id="GO:0009425">
    <property type="term" value="C:bacterial-type flagellum basal body"/>
    <property type="evidence" value="ECO:0007669"/>
    <property type="project" value="UniProtKB-SubCell"/>
</dbReference>
<keyword evidence="4 10" id="KW-1003">Cell membrane</keyword>
<feature type="transmembrane region" description="Helical" evidence="10">
    <location>
        <begin position="122"/>
        <end position="140"/>
    </location>
</feature>
<dbReference type="AlphaFoldDB" id="A0A7T5VDR3"/>
<evidence type="ECO:0000256" key="10">
    <source>
        <dbReference type="RuleBase" id="RU362071"/>
    </source>
</evidence>
<organism evidence="11 12">
    <name type="scientific">Desulfobulbus oligotrophicus</name>
    <dbReference type="NCBI Taxonomy" id="1909699"/>
    <lineage>
        <taxon>Bacteria</taxon>
        <taxon>Pseudomonadati</taxon>
        <taxon>Thermodesulfobacteriota</taxon>
        <taxon>Desulfobulbia</taxon>
        <taxon>Desulfobulbales</taxon>
        <taxon>Desulfobulbaceae</taxon>
        <taxon>Desulfobulbus</taxon>
    </lineage>
</organism>
<keyword evidence="6 10" id="KW-1133">Transmembrane helix</keyword>
<evidence type="ECO:0000256" key="9">
    <source>
        <dbReference type="NCBIfam" id="TIGR01400"/>
    </source>
</evidence>
<dbReference type="NCBIfam" id="TIGR01400">
    <property type="entry name" value="fliR"/>
    <property type="match status" value="1"/>
</dbReference>
<feature type="transmembrane region" description="Helical" evidence="10">
    <location>
        <begin position="12"/>
        <end position="30"/>
    </location>
</feature>
<feature type="transmembrane region" description="Helical" evidence="10">
    <location>
        <begin position="220"/>
        <end position="240"/>
    </location>
</feature>
<dbReference type="GO" id="GO:0044780">
    <property type="term" value="P:bacterial-type flagellum assembly"/>
    <property type="evidence" value="ECO:0007669"/>
    <property type="project" value="UniProtKB-UniRule"/>
</dbReference>
<evidence type="ECO:0000256" key="2">
    <source>
        <dbReference type="ARBA" id="ARBA00009772"/>
    </source>
</evidence>
<dbReference type="InterPro" id="IPR002010">
    <property type="entry name" value="T3SS_IM_R"/>
</dbReference>
<dbReference type="PRINTS" id="PR00953">
    <property type="entry name" value="TYPE3IMRPROT"/>
</dbReference>
<dbReference type="PANTHER" id="PTHR30065:SF8">
    <property type="entry name" value="FLAGELLAR BIOSYNTHETIC PROTEIN FLIR"/>
    <property type="match status" value="1"/>
</dbReference>
<evidence type="ECO:0000256" key="1">
    <source>
        <dbReference type="ARBA" id="ARBA00002578"/>
    </source>
</evidence>
<proteinExistence type="inferred from homology"/>
<comment type="function">
    <text evidence="1 10">Role in flagellar biosynthesis.</text>
</comment>
<evidence type="ECO:0000256" key="8">
    <source>
        <dbReference type="ARBA" id="ARBA00023143"/>
    </source>
</evidence>
<comment type="subcellular location">
    <subcellularLocation>
        <location evidence="10">Cell membrane</location>
        <topology evidence="10">Multi-pass membrane protein</topology>
    </subcellularLocation>
    <subcellularLocation>
        <location evidence="10">Bacterial flagellum basal body</location>
    </subcellularLocation>
</comment>
<dbReference type="KEGG" id="dog:HP555_09135"/>
<dbReference type="InterPro" id="IPR006303">
    <property type="entry name" value="FliR"/>
</dbReference>
<dbReference type="Proteomes" id="UP000596092">
    <property type="component" value="Chromosome"/>
</dbReference>
<protein>
    <recommendedName>
        <fullName evidence="3 9">Flagellar biosynthetic protein FliR</fullName>
    </recommendedName>
</protein>
<evidence type="ECO:0000256" key="4">
    <source>
        <dbReference type="ARBA" id="ARBA00022475"/>
    </source>
</evidence>
<comment type="similarity">
    <text evidence="2 10">Belongs to the FliR/MopE/SpaR family.</text>
</comment>
<dbReference type="GO" id="GO:0006605">
    <property type="term" value="P:protein targeting"/>
    <property type="evidence" value="ECO:0007669"/>
    <property type="project" value="UniProtKB-UniRule"/>
</dbReference>
<sequence>MDLPFIPFQQTQDFLVCLARVIAIIAAIPVFGGSQIGGRLKIGLSVMISLLLFPLIAPYTPKAQLTLTGLALLLVNEVLLGALIGLVTQMIFAAISFGGTVIGYQMGFAAANIFDPQTTQQLSLMSQFVNILAMLAFLTLNMHHFFFHAIIESFVLLPPGTLDFSGGAVQELMKLAGNMFTLGVRFSAPILALLLIVNLVLGILARVFPQLNVFMLSFPLNIGITFLVISLTLGAIFSVFRREFDLTGEHILTLLQLLG</sequence>
<keyword evidence="11" id="KW-0282">Flagellum</keyword>
<dbReference type="PANTHER" id="PTHR30065">
    <property type="entry name" value="FLAGELLAR BIOSYNTHETIC PROTEIN FLIR"/>
    <property type="match status" value="1"/>
</dbReference>
<dbReference type="RefSeq" id="WP_199261751.1">
    <property type="nucleotide sequence ID" value="NZ_CP054140.1"/>
</dbReference>
<accession>A0A7T5VDR3</accession>
<keyword evidence="11" id="KW-0966">Cell projection</keyword>
<evidence type="ECO:0000256" key="6">
    <source>
        <dbReference type="ARBA" id="ARBA00022989"/>
    </source>
</evidence>